<reference evidence="1 2" key="1">
    <citation type="submission" date="2021-06" db="EMBL/GenBank/DDBJ databases">
        <authorList>
            <person name="Kallberg Y."/>
            <person name="Tangrot J."/>
            <person name="Rosling A."/>
        </authorList>
    </citation>
    <scope>NUCLEOTIDE SEQUENCE [LARGE SCALE GENOMIC DNA]</scope>
    <source>
        <strain evidence="1 2">120-4 pot B 10/14</strain>
    </source>
</reference>
<keyword evidence="2" id="KW-1185">Reference proteome</keyword>
<name>A0ABN7WL66_GIGMA</name>
<evidence type="ECO:0000313" key="1">
    <source>
        <dbReference type="EMBL" id="CAG8835051.1"/>
    </source>
</evidence>
<proteinExistence type="predicted"/>
<gene>
    <name evidence="1" type="ORF">GMARGA_LOCUS32373</name>
</gene>
<organism evidence="1 2">
    <name type="scientific">Gigaspora margarita</name>
    <dbReference type="NCBI Taxonomy" id="4874"/>
    <lineage>
        <taxon>Eukaryota</taxon>
        <taxon>Fungi</taxon>
        <taxon>Fungi incertae sedis</taxon>
        <taxon>Mucoromycota</taxon>
        <taxon>Glomeromycotina</taxon>
        <taxon>Glomeromycetes</taxon>
        <taxon>Diversisporales</taxon>
        <taxon>Gigasporaceae</taxon>
        <taxon>Gigaspora</taxon>
    </lineage>
</organism>
<dbReference type="Proteomes" id="UP000789901">
    <property type="component" value="Unassembled WGS sequence"/>
</dbReference>
<accession>A0ABN7WL66</accession>
<evidence type="ECO:0000313" key="2">
    <source>
        <dbReference type="Proteomes" id="UP000789901"/>
    </source>
</evidence>
<sequence>MAQTDINDSYKMSFHKGIFSYQNDNINVLHIGHNVEARIERIDEDIASIYFVNDEGLQVPPPRNSVLRNTTNRNVQYRRNEFLISWICNYSFLRNGFEMFRLERQKQQAISGDSDLRTSLIEH</sequence>
<protein>
    <submittedName>
        <fullName evidence="1">5279_t:CDS:1</fullName>
    </submittedName>
</protein>
<comment type="caution">
    <text evidence="1">The sequence shown here is derived from an EMBL/GenBank/DDBJ whole genome shotgun (WGS) entry which is preliminary data.</text>
</comment>
<dbReference type="EMBL" id="CAJVQB010050704">
    <property type="protein sequence ID" value="CAG8835051.1"/>
    <property type="molecule type" value="Genomic_DNA"/>
</dbReference>